<dbReference type="RefSeq" id="WP_386042019.1">
    <property type="nucleotide sequence ID" value="NZ_JBHTMC010000034.1"/>
</dbReference>
<gene>
    <name evidence="1" type="ORF">ACFQ4M_18225</name>
</gene>
<dbReference type="Proteomes" id="UP001597158">
    <property type="component" value="Unassembled WGS sequence"/>
</dbReference>
<dbReference type="InterPro" id="IPR021804">
    <property type="entry name" value="DUF3375"/>
</dbReference>
<protein>
    <submittedName>
        <fullName evidence="1">DUF3375 family protein</fullName>
    </submittedName>
</protein>
<comment type="caution">
    <text evidence="1">The sequence shown here is derived from an EMBL/GenBank/DDBJ whole genome shotgun (WGS) entry which is preliminary data.</text>
</comment>
<name>A0ABW3WI72_9RHOO</name>
<keyword evidence="2" id="KW-1185">Reference proteome</keyword>
<evidence type="ECO:0000313" key="2">
    <source>
        <dbReference type="Proteomes" id="UP001597158"/>
    </source>
</evidence>
<dbReference type="EMBL" id="JBHTMC010000034">
    <property type="protein sequence ID" value="MFD1265515.1"/>
    <property type="molecule type" value="Genomic_DNA"/>
</dbReference>
<proteinExistence type="predicted"/>
<evidence type="ECO:0000313" key="1">
    <source>
        <dbReference type="EMBL" id="MFD1265515.1"/>
    </source>
</evidence>
<dbReference type="Pfam" id="PF11855">
    <property type="entry name" value="DUF3375"/>
    <property type="match status" value="1"/>
</dbReference>
<organism evidence="1 2">
    <name type="scientific">Thauera mechernichensis</name>
    <dbReference type="NCBI Taxonomy" id="82788"/>
    <lineage>
        <taxon>Bacteria</taxon>
        <taxon>Pseudomonadati</taxon>
        <taxon>Pseudomonadota</taxon>
        <taxon>Betaproteobacteria</taxon>
        <taxon>Rhodocyclales</taxon>
        <taxon>Zoogloeaceae</taxon>
        <taxon>Thauera</taxon>
    </lineage>
</organism>
<accession>A0ABW3WI72</accession>
<sequence length="78" mass="8586">MGKRSSRSASASSARPKPTIDYLSDWAAANRGWRCKYYKPDTDEAQFAPTPATEKALAGLAWLRERQLVGARRPFAAG</sequence>
<reference evidence="2" key="1">
    <citation type="journal article" date="2019" name="Int. J. Syst. Evol. Microbiol.">
        <title>The Global Catalogue of Microorganisms (GCM) 10K type strain sequencing project: providing services to taxonomists for standard genome sequencing and annotation.</title>
        <authorList>
            <consortium name="The Broad Institute Genomics Platform"/>
            <consortium name="The Broad Institute Genome Sequencing Center for Infectious Disease"/>
            <person name="Wu L."/>
            <person name="Ma J."/>
        </authorList>
    </citation>
    <scope>NUCLEOTIDE SEQUENCE [LARGE SCALE GENOMIC DNA]</scope>
    <source>
        <strain evidence="2">CCUG 48884</strain>
    </source>
</reference>